<reference evidence="1 2" key="1">
    <citation type="submission" date="2018-02" db="EMBL/GenBank/DDBJ databases">
        <title>Complete genome of Nitrosopumilus ureaphilus PS0.</title>
        <authorList>
            <person name="Qin W."/>
            <person name="Zheng Y."/>
            <person name="Stahl D.A."/>
        </authorList>
    </citation>
    <scope>NUCLEOTIDE SEQUENCE [LARGE SCALE GENOMIC DNA]</scope>
    <source>
        <strain evidence="1 2">PS0</strain>
    </source>
</reference>
<name>A0A7D5M5D9_9ARCH</name>
<proteinExistence type="predicted"/>
<keyword evidence="2" id="KW-1185">Reference proteome</keyword>
<dbReference type="EMBL" id="CP026995">
    <property type="protein sequence ID" value="QLH06491.1"/>
    <property type="molecule type" value="Genomic_DNA"/>
</dbReference>
<evidence type="ECO:0000313" key="1">
    <source>
        <dbReference type="EMBL" id="QLH06491.1"/>
    </source>
</evidence>
<gene>
    <name evidence="1" type="ORF">C5F50_04955</name>
</gene>
<accession>A0A7D5M5D9</accession>
<protein>
    <submittedName>
        <fullName evidence="1">Uncharacterized protein</fullName>
    </submittedName>
</protein>
<dbReference type="Proteomes" id="UP000509478">
    <property type="component" value="Chromosome"/>
</dbReference>
<evidence type="ECO:0000313" key="2">
    <source>
        <dbReference type="Proteomes" id="UP000509478"/>
    </source>
</evidence>
<dbReference type="AlphaFoldDB" id="A0A7D5M5D9"/>
<sequence>MIGVTGMAFASEYTGETPLYLFDYLGDLPIAYIIDYDIDGYLRNAVVDFGSNTVIFEIKDSGVLTVEIPKTHFLPNDYFPTLLINRVNEDPKEFLTKDEECFKEYEFSVNQNTMIELIMDKSSDDLSIMNKNILANCQNKINNEITSTFDFNMIFVDGLEYTIIDGKQYLSKTIRSSLSNLTHDETVFELSGIKFHFYDKREDRIVYPGMGIMGMRTPVLFEFPDDVAETMSIKTVRTPQDVIDKQFTVMETFSREGWPEIGIITGLTPSHQITKLLVFEKNISPYEQLQYGVEPWQVQCDDDLHLLLKPQEFETPVCVSEQTSDRLSDRGWSVVVYDYEDW</sequence>
<dbReference type="KEGG" id="nue:C5F50_04955"/>
<organism evidence="1 2">
    <name type="scientific">Nitrosopumilus ureiphilus</name>
    <dbReference type="NCBI Taxonomy" id="1470067"/>
    <lineage>
        <taxon>Archaea</taxon>
        <taxon>Nitrososphaerota</taxon>
        <taxon>Nitrososphaeria</taxon>
        <taxon>Nitrosopumilales</taxon>
        <taxon>Nitrosopumilaceae</taxon>
        <taxon>Nitrosopumilus</taxon>
    </lineage>
</organism>